<dbReference type="InterPro" id="IPR014284">
    <property type="entry name" value="RNA_pol_sigma-70_dom"/>
</dbReference>
<comment type="caution">
    <text evidence="9">The sequence shown here is derived from an EMBL/GenBank/DDBJ whole genome shotgun (WGS) entry which is preliminary data.</text>
</comment>
<comment type="function">
    <text evidence="7">Sigma factors are initiation factors that promote the attachment of RNA polymerase to specific initiation sites and are then released. Sigma-S contributes to the protection against external stress, thus playing a role in cellular fitness and survival.</text>
</comment>
<gene>
    <name evidence="9" type="ORF">OCV66_00685</name>
</gene>
<sequence>MTLSFFSHIINLDMRHGIENIPLQPLSDEALCRLAQQGGGDAAEALVKRYSRLVKTCARPYFLVGADEEDLLQEGMLGLMKAIREYDEGKGVPFSAFAKICVMRKIFSAVRSAAAMKHDPLNRSMSIDRPLFEDLAESHTRVTAPIGDPESLVIGNEEREELVRRLYSLLSEFEAKVLTLFLDGLSFEEMSKTLRKPIKSVDNAIQRIKRKSANIKPQ</sequence>
<dbReference type="NCBIfam" id="TIGR02937">
    <property type="entry name" value="sigma70-ECF"/>
    <property type="match status" value="1"/>
</dbReference>
<dbReference type="Pfam" id="PF04542">
    <property type="entry name" value="Sigma70_r2"/>
    <property type="match status" value="1"/>
</dbReference>
<dbReference type="InterPro" id="IPR000943">
    <property type="entry name" value="RNA_pol_sigma70"/>
</dbReference>
<dbReference type="PANTHER" id="PTHR30385">
    <property type="entry name" value="SIGMA FACTOR F FLAGELLAR"/>
    <property type="match status" value="1"/>
</dbReference>
<keyword evidence="4" id="KW-0731">Sigma factor</keyword>
<evidence type="ECO:0000313" key="10">
    <source>
        <dbReference type="Proteomes" id="UP001652397"/>
    </source>
</evidence>
<accession>A0ABT2TZ20</accession>
<comment type="similarity">
    <text evidence="1">Belongs to the sigma-70 factor family.</text>
</comment>
<proteinExistence type="inferred from homology"/>
<dbReference type="PANTHER" id="PTHR30385:SF1">
    <property type="entry name" value="RNA POLYMERASE SIGMA-H FACTOR"/>
    <property type="match status" value="1"/>
</dbReference>
<dbReference type="Gene3D" id="1.10.1740.10">
    <property type="match status" value="1"/>
</dbReference>
<dbReference type="Proteomes" id="UP001652397">
    <property type="component" value="Unassembled WGS sequence"/>
</dbReference>
<dbReference type="InterPro" id="IPR007627">
    <property type="entry name" value="RNA_pol_sigma70_r2"/>
</dbReference>
<dbReference type="SUPFAM" id="SSF88946">
    <property type="entry name" value="Sigma2 domain of RNA polymerase sigma factors"/>
    <property type="match status" value="1"/>
</dbReference>
<evidence type="ECO:0000259" key="8">
    <source>
        <dbReference type="PROSITE" id="PS00715"/>
    </source>
</evidence>
<keyword evidence="6" id="KW-0804">Transcription</keyword>
<dbReference type="InterPro" id="IPR016371">
    <property type="entry name" value="RNA_pol_sigma-H_factor"/>
</dbReference>
<dbReference type="PROSITE" id="PS00715">
    <property type="entry name" value="SIGMA70_1"/>
    <property type="match status" value="1"/>
</dbReference>
<evidence type="ECO:0000256" key="3">
    <source>
        <dbReference type="ARBA" id="ARBA00023015"/>
    </source>
</evidence>
<dbReference type="PIRSF" id="PIRSF002939">
    <property type="entry name" value="RNA_polymerase_sigma-H_factor"/>
    <property type="match status" value="1"/>
</dbReference>
<evidence type="ECO:0000313" key="9">
    <source>
        <dbReference type="EMBL" id="MCU6787619.1"/>
    </source>
</evidence>
<dbReference type="EMBL" id="JAOQJE010000001">
    <property type="protein sequence ID" value="MCU6787619.1"/>
    <property type="molecule type" value="Genomic_DNA"/>
</dbReference>
<dbReference type="InterPro" id="IPR016032">
    <property type="entry name" value="Sig_transdc_resp-reg_C-effctor"/>
</dbReference>
<dbReference type="SUPFAM" id="SSF46894">
    <property type="entry name" value="C-terminal effector domain of the bipartite response regulators"/>
    <property type="match status" value="1"/>
</dbReference>
<evidence type="ECO:0000256" key="7">
    <source>
        <dbReference type="ARBA" id="ARBA00024701"/>
    </source>
</evidence>
<organism evidence="9 10">
    <name type="scientific">Agathobaculum ammoniilyticum</name>
    <dbReference type="NCBI Taxonomy" id="2981778"/>
    <lineage>
        <taxon>Bacteria</taxon>
        <taxon>Bacillati</taxon>
        <taxon>Bacillota</taxon>
        <taxon>Clostridia</taxon>
        <taxon>Eubacteriales</taxon>
        <taxon>Butyricicoccaceae</taxon>
        <taxon>Agathobaculum</taxon>
    </lineage>
</organism>
<keyword evidence="10" id="KW-1185">Reference proteome</keyword>
<keyword evidence="3" id="KW-0805">Transcription regulation</keyword>
<evidence type="ECO:0000256" key="1">
    <source>
        <dbReference type="ARBA" id="ARBA00007788"/>
    </source>
</evidence>
<evidence type="ECO:0000256" key="4">
    <source>
        <dbReference type="ARBA" id="ARBA00023082"/>
    </source>
</evidence>
<reference evidence="9 10" key="1">
    <citation type="journal article" date="2021" name="ISME Commun">
        <title>Automated analysis of genomic sequences facilitates high-throughput and comprehensive description of bacteria.</title>
        <authorList>
            <person name="Hitch T.C.A."/>
        </authorList>
    </citation>
    <scope>NUCLEOTIDE SEQUENCE [LARGE SCALE GENOMIC DNA]</scope>
    <source>
        <strain evidence="9 10">Sanger_34</strain>
    </source>
</reference>
<protein>
    <recommendedName>
        <fullName evidence="2">RNA polymerase sigma factor SigS</fullName>
    </recommendedName>
</protein>
<evidence type="ECO:0000256" key="2">
    <source>
        <dbReference type="ARBA" id="ARBA00021245"/>
    </source>
</evidence>
<keyword evidence="5" id="KW-0238">DNA-binding</keyword>
<dbReference type="RefSeq" id="WP_242977784.1">
    <property type="nucleotide sequence ID" value="NZ_JAOQJE010000001.1"/>
</dbReference>
<evidence type="ECO:0000256" key="6">
    <source>
        <dbReference type="ARBA" id="ARBA00023163"/>
    </source>
</evidence>
<evidence type="ECO:0000256" key="5">
    <source>
        <dbReference type="ARBA" id="ARBA00023125"/>
    </source>
</evidence>
<dbReference type="InterPro" id="IPR013325">
    <property type="entry name" value="RNA_pol_sigma_r2"/>
</dbReference>
<name>A0ABT2TZ20_9FIRM</name>
<feature type="domain" description="RNA polymerase sigma-70" evidence="8">
    <location>
        <begin position="70"/>
        <end position="83"/>
    </location>
</feature>